<reference evidence="1" key="2">
    <citation type="journal article" date="2024" name="Plant">
        <title>Genomic evolution and insights into agronomic trait innovations of Sesamum species.</title>
        <authorList>
            <person name="Miao H."/>
            <person name="Wang L."/>
            <person name="Qu L."/>
            <person name="Liu H."/>
            <person name="Sun Y."/>
            <person name="Le M."/>
            <person name="Wang Q."/>
            <person name="Wei S."/>
            <person name="Zheng Y."/>
            <person name="Lin W."/>
            <person name="Duan Y."/>
            <person name="Cao H."/>
            <person name="Xiong S."/>
            <person name="Wang X."/>
            <person name="Wei L."/>
            <person name="Li C."/>
            <person name="Ma Q."/>
            <person name="Ju M."/>
            <person name="Zhao R."/>
            <person name="Li G."/>
            <person name="Mu C."/>
            <person name="Tian Q."/>
            <person name="Mei H."/>
            <person name="Zhang T."/>
            <person name="Gao T."/>
            <person name="Zhang H."/>
        </authorList>
    </citation>
    <scope>NUCLEOTIDE SEQUENCE</scope>
    <source>
        <strain evidence="1">G02</strain>
    </source>
</reference>
<dbReference type="InterPro" id="IPR043502">
    <property type="entry name" value="DNA/RNA_pol_sf"/>
</dbReference>
<sequence>MLKGCEAYLVHVIDAEKVNPTLKEIPVVRDFPEMFPDDLSGLPPHREVDFTIETFPGVAPISIVLYRIVLVELQELKKQIEELLEKWFIRRSTSRWGAPVLFVKKKDGSIKLCVDYHQLNKVTVKNKYPLPMIDYLLDQLKGATIFFKRGLGIGS</sequence>
<dbReference type="InterPro" id="IPR043128">
    <property type="entry name" value="Rev_trsase/Diguanyl_cyclase"/>
</dbReference>
<comment type="caution">
    <text evidence="1">The sequence shown here is derived from an EMBL/GenBank/DDBJ whole genome shotgun (WGS) entry which is preliminary data.</text>
</comment>
<dbReference type="AlphaFoldDB" id="A0AAW2JAD4"/>
<name>A0AAW2JAD4_SESRA</name>
<accession>A0AAW2JAD4</accession>
<dbReference type="Gene3D" id="3.10.10.10">
    <property type="entry name" value="HIV Type 1 Reverse Transcriptase, subunit A, domain 1"/>
    <property type="match status" value="1"/>
</dbReference>
<evidence type="ECO:0000313" key="1">
    <source>
        <dbReference type="EMBL" id="KAL0291332.1"/>
    </source>
</evidence>
<dbReference type="InterPro" id="IPR032567">
    <property type="entry name" value="RTL1-rel"/>
</dbReference>
<reference evidence="1" key="1">
    <citation type="submission" date="2020-06" db="EMBL/GenBank/DDBJ databases">
        <authorList>
            <person name="Li T."/>
            <person name="Hu X."/>
            <person name="Zhang T."/>
            <person name="Song X."/>
            <person name="Zhang H."/>
            <person name="Dai N."/>
            <person name="Sheng W."/>
            <person name="Hou X."/>
            <person name="Wei L."/>
        </authorList>
    </citation>
    <scope>NUCLEOTIDE SEQUENCE</scope>
    <source>
        <strain evidence="1">G02</strain>
        <tissue evidence="1">Leaf</tissue>
    </source>
</reference>
<dbReference type="EMBL" id="JACGWJ010000546">
    <property type="protein sequence ID" value="KAL0291332.1"/>
    <property type="molecule type" value="Genomic_DNA"/>
</dbReference>
<dbReference type="PANTHER" id="PTHR15503:SF45">
    <property type="entry name" value="RNA-DIRECTED DNA POLYMERASE HOMOLOG"/>
    <property type="match status" value="1"/>
</dbReference>
<dbReference type="Gene3D" id="3.30.70.270">
    <property type="match status" value="1"/>
</dbReference>
<dbReference type="SUPFAM" id="SSF56672">
    <property type="entry name" value="DNA/RNA polymerases"/>
    <property type="match status" value="1"/>
</dbReference>
<protein>
    <submittedName>
        <fullName evidence="1">Transposon Tf2-11 polyprotein</fullName>
    </submittedName>
</protein>
<proteinExistence type="predicted"/>
<organism evidence="1">
    <name type="scientific">Sesamum radiatum</name>
    <name type="common">Black benniseed</name>
    <dbReference type="NCBI Taxonomy" id="300843"/>
    <lineage>
        <taxon>Eukaryota</taxon>
        <taxon>Viridiplantae</taxon>
        <taxon>Streptophyta</taxon>
        <taxon>Embryophyta</taxon>
        <taxon>Tracheophyta</taxon>
        <taxon>Spermatophyta</taxon>
        <taxon>Magnoliopsida</taxon>
        <taxon>eudicotyledons</taxon>
        <taxon>Gunneridae</taxon>
        <taxon>Pentapetalae</taxon>
        <taxon>asterids</taxon>
        <taxon>lamiids</taxon>
        <taxon>Lamiales</taxon>
        <taxon>Pedaliaceae</taxon>
        <taxon>Sesamum</taxon>
    </lineage>
</organism>
<gene>
    <name evidence="1" type="ORF">Sradi_7028500</name>
</gene>
<dbReference type="PANTHER" id="PTHR15503">
    <property type="entry name" value="LDOC1 RELATED"/>
    <property type="match status" value="1"/>
</dbReference>